<gene>
    <name evidence="2" type="ORF">CINC_LOCUS1637</name>
</gene>
<evidence type="ECO:0000313" key="3">
    <source>
        <dbReference type="Proteomes" id="UP001154114"/>
    </source>
</evidence>
<keyword evidence="1" id="KW-0732">Signal</keyword>
<keyword evidence="3" id="KW-1185">Reference proteome</keyword>
<evidence type="ECO:0000313" key="2">
    <source>
        <dbReference type="EMBL" id="CAH0581469.1"/>
    </source>
</evidence>
<dbReference type="SUPFAM" id="SSF63707">
    <property type="entry name" value="Ganglioside M2 (gm2) activator"/>
    <property type="match status" value="1"/>
</dbReference>
<organism evidence="2 3">
    <name type="scientific">Chrysodeixis includens</name>
    <name type="common">Soybean looper</name>
    <name type="synonym">Pseudoplusia includens</name>
    <dbReference type="NCBI Taxonomy" id="689277"/>
    <lineage>
        <taxon>Eukaryota</taxon>
        <taxon>Metazoa</taxon>
        <taxon>Ecdysozoa</taxon>
        <taxon>Arthropoda</taxon>
        <taxon>Hexapoda</taxon>
        <taxon>Insecta</taxon>
        <taxon>Pterygota</taxon>
        <taxon>Neoptera</taxon>
        <taxon>Endopterygota</taxon>
        <taxon>Lepidoptera</taxon>
        <taxon>Glossata</taxon>
        <taxon>Ditrysia</taxon>
        <taxon>Noctuoidea</taxon>
        <taxon>Noctuidae</taxon>
        <taxon>Plusiinae</taxon>
        <taxon>Chrysodeixis</taxon>
    </lineage>
</organism>
<name>A0A9P0BMJ9_CHRIL</name>
<dbReference type="Proteomes" id="UP001154114">
    <property type="component" value="Chromosome 11"/>
</dbReference>
<dbReference type="Gene3D" id="2.70.220.10">
    <property type="entry name" value="Ganglioside GM2 activator"/>
    <property type="match status" value="1"/>
</dbReference>
<dbReference type="OrthoDB" id="7358562at2759"/>
<proteinExistence type="predicted"/>
<sequence>MLSCDNFENDVINCDELVLGSSKTDDGDGAAKLSGKIKTLKEISSDYEIDVDIWKQLDLANADEYMYNTRINFCDTLQNSDAPWYPILQKLNITGCPVEVSEFEVQDLTISLDSVKDVLCHEFCGNYRIQISFTHLTDKLSCHILEISIEECDDEYD</sequence>
<accession>A0A9P0BMJ9</accession>
<protein>
    <submittedName>
        <fullName evidence="2">Uncharacterized protein</fullName>
    </submittedName>
</protein>
<dbReference type="InterPro" id="IPR036846">
    <property type="entry name" value="GM2-AP_sf"/>
</dbReference>
<evidence type="ECO:0000256" key="1">
    <source>
        <dbReference type="ARBA" id="ARBA00022729"/>
    </source>
</evidence>
<dbReference type="AlphaFoldDB" id="A0A9P0BMJ9"/>
<dbReference type="EMBL" id="LR824014">
    <property type="protein sequence ID" value="CAH0581469.1"/>
    <property type="molecule type" value="Genomic_DNA"/>
</dbReference>
<reference evidence="2" key="1">
    <citation type="submission" date="2021-12" db="EMBL/GenBank/DDBJ databases">
        <authorList>
            <person name="King R."/>
        </authorList>
    </citation>
    <scope>NUCLEOTIDE SEQUENCE</scope>
</reference>